<evidence type="ECO:0000256" key="8">
    <source>
        <dbReference type="RuleBase" id="RU366009"/>
    </source>
</evidence>
<dbReference type="InterPro" id="IPR011059">
    <property type="entry name" value="Metal-dep_hydrolase_composite"/>
</dbReference>
<evidence type="ECO:0000256" key="6">
    <source>
        <dbReference type="ARBA" id="ARBA00051148"/>
    </source>
</evidence>
<dbReference type="OrthoDB" id="194468at2759"/>
<evidence type="ECO:0000256" key="2">
    <source>
        <dbReference type="ARBA" id="ARBA00006745"/>
    </source>
</evidence>
<dbReference type="Proteomes" id="UP000827724">
    <property type="component" value="Unassembled WGS sequence"/>
</dbReference>
<dbReference type="InterPro" id="IPR051607">
    <property type="entry name" value="Metallo-dep_hydrolases"/>
</dbReference>
<keyword evidence="5 8" id="KW-0862">Zinc</keyword>
<dbReference type="AlphaFoldDB" id="A0A9P8QQH0"/>
<proteinExistence type="inferred from homology"/>
<feature type="domain" description="Amidohydrolase-related" evidence="9">
    <location>
        <begin position="81"/>
        <end position="490"/>
    </location>
</feature>
<protein>
    <recommendedName>
        <fullName evidence="8">Guanine deaminase</fullName>
        <shortName evidence="8">Guanase</shortName>
        <ecNumber evidence="8">3.5.4.3</ecNumber>
    </recommendedName>
    <alternativeName>
        <fullName evidence="8">Guanine aminohydrolase</fullName>
    </alternativeName>
</protein>
<dbReference type="SUPFAM" id="SSF51556">
    <property type="entry name" value="Metallo-dependent hydrolases"/>
    <property type="match status" value="1"/>
</dbReference>
<dbReference type="InterPro" id="IPR032466">
    <property type="entry name" value="Metal_Hydrolase"/>
</dbReference>
<dbReference type="GO" id="GO:0005829">
    <property type="term" value="C:cytosol"/>
    <property type="evidence" value="ECO:0007669"/>
    <property type="project" value="TreeGrafter"/>
</dbReference>
<comment type="catalytic activity">
    <reaction evidence="6 8">
        <text>guanine + H2O + H(+) = xanthine + NH4(+)</text>
        <dbReference type="Rhea" id="RHEA:14665"/>
        <dbReference type="ChEBI" id="CHEBI:15377"/>
        <dbReference type="ChEBI" id="CHEBI:15378"/>
        <dbReference type="ChEBI" id="CHEBI:16235"/>
        <dbReference type="ChEBI" id="CHEBI:17712"/>
        <dbReference type="ChEBI" id="CHEBI:28938"/>
        <dbReference type="EC" id="3.5.4.3"/>
    </reaction>
</comment>
<evidence type="ECO:0000259" key="9">
    <source>
        <dbReference type="Pfam" id="PF01979"/>
    </source>
</evidence>
<evidence type="ECO:0000256" key="1">
    <source>
        <dbReference type="ARBA" id="ARBA00004984"/>
    </source>
</evidence>
<evidence type="ECO:0000256" key="7">
    <source>
        <dbReference type="ARBA" id="ARBA00056079"/>
    </source>
</evidence>
<dbReference type="PANTHER" id="PTHR11271:SF6">
    <property type="entry name" value="GUANINE DEAMINASE"/>
    <property type="match status" value="1"/>
</dbReference>
<dbReference type="Pfam" id="PF01979">
    <property type="entry name" value="Amidohydro_1"/>
    <property type="match status" value="1"/>
</dbReference>
<evidence type="ECO:0000313" key="11">
    <source>
        <dbReference type="Proteomes" id="UP000827724"/>
    </source>
</evidence>
<dbReference type="InterPro" id="IPR014311">
    <property type="entry name" value="Guanine_deaminase"/>
</dbReference>
<evidence type="ECO:0000256" key="3">
    <source>
        <dbReference type="ARBA" id="ARBA00022723"/>
    </source>
</evidence>
<keyword evidence="3 8" id="KW-0479">Metal-binding</keyword>
<comment type="similarity">
    <text evidence="2 8">Belongs to the metallo-dependent hydrolases superfamily. ATZ/TRZ family.</text>
</comment>
<keyword evidence="11" id="KW-1185">Reference proteome</keyword>
<name>A0A9P8QQH0_9HYPO</name>
<dbReference type="GO" id="GO:0008270">
    <property type="term" value="F:zinc ion binding"/>
    <property type="evidence" value="ECO:0007669"/>
    <property type="project" value="UniProtKB-UniRule"/>
</dbReference>
<dbReference type="EMBL" id="JAIWOZ010000003">
    <property type="protein sequence ID" value="KAH6607815.1"/>
    <property type="molecule type" value="Genomic_DNA"/>
</dbReference>
<reference evidence="10" key="1">
    <citation type="submission" date="2021-08" db="EMBL/GenBank/DDBJ databases">
        <title>Chromosome-Level Trichoderma cornu-damae using Hi-C Data.</title>
        <authorList>
            <person name="Kim C.S."/>
        </authorList>
    </citation>
    <scope>NUCLEOTIDE SEQUENCE</scope>
    <source>
        <strain evidence="10">KA19-0412C</strain>
    </source>
</reference>
<evidence type="ECO:0000256" key="5">
    <source>
        <dbReference type="ARBA" id="ARBA00022833"/>
    </source>
</evidence>
<accession>A0A9P8QQH0</accession>
<dbReference type="InterPro" id="IPR006680">
    <property type="entry name" value="Amidohydro-rel"/>
</dbReference>
<evidence type="ECO:0000313" key="10">
    <source>
        <dbReference type="EMBL" id="KAH6607815.1"/>
    </source>
</evidence>
<dbReference type="SUPFAM" id="SSF51338">
    <property type="entry name" value="Composite domain of metallo-dependent hydrolases"/>
    <property type="match status" value="1"/>
</dbReference>
<evidence type="ECO:0000256" key="4">
    <source>
        <dbReference type="ARBA" id="ARBA00022801"/>
    </source>
</evidence>
<dbReference type="GO" id="GO:0008892">
    <property type="term" value="F:guanine deaminase activity"/>
    <property type="evidence" value="ECO:0007669"/>
    <property type="project" value="UniProtKB-UniRule"/>
</dbReference>
<comment type="pathway">
    <text evidence="1 8">Purine metabolism; guanine degradation; xanthine from guanine: step 1/1.</text>
</comment>
<organism evidence="10 11">
    <name type="scientific">Trichoderma cornu-damae</name>
    <dbReference type="NCBI Taxonomy" id="654480"/>
    <lineage>
        <taxon>Eukaryota</taxon>
        <taxon>Fungi</taxon>
        <taxon>Dikarya</taxon>
        <taxon>Ascomycota</taxon>
        <taxon>Pezizomycotina</taxon>
        <taxon>Sordariomycetes</taxon>
        <taxon>Hypocreomycetidae</taxon>
        <taxon>Hypocreales</taxon>
        <taxon>Hypocreaceae</taxon>
        <taxon>Trichoderma</taxon>
    </lineage>
</organism>
<sequence>MSPQKKLLLLGTFVHSKTPQDLDFFHNAGIAVDAQGKIAAMERGGAADGSGSEIKTRLLEKLGWSEAEVDVTEAAQGQFFFPGFVDTHIHAPQYANAGIFGKSSLLDWLETYTFPLESSLKDLAKARRVYARCVRRTLSHGTTTAAYFATIDVAATNLLADLCLSMGQRAFVGRVCMDATEVNPAYYRDASAEESLEATRQTIDHVRKMDPGFDIVSPILTPRFAPSCSREAMARLAQLHRETGLPIQTHISENLGEIQLVARLFPEADSYADVYDRFGLLTPRTVLAHAVHISDEEAELIARKGSKVSHCPCSNTCLTSGPARVRWMWDKGIDVGLGTDVSGGYSPSILEAARQAAMVSRHVAMGIDMPNDGGAAADDAAATGKDEAKDDAKERAKLTVEEVLYLATRGGARCVGLEDKIGGFAVGMEWDAQLVSLGQVGDDGDVREQDADEGPVDVFGWETWEDRLAKWLYNGDDRNTKRVWVKGRLVHRRGRGEGKDCEVKRKDHS</sequence>
<comment type="caution">
    <text evidence="10">The sequence shown here is derived from an EMBL/GenBank/DDBJ whole genome shotgun (WGS) entry which is preliminary data.</text>
</comment>
<dbReference type="Gene3D" id="3.20.20.140">
    <property type="entry name" value="Metal-dependent hydrolases"/>
    <property type="match status" value="1"/>
</dbReference>
<dbReference type="Gene3D" id="2.30.40.10">
    <property type="entry name" value="Urease, subunit C, domain 1"/>
    <property type="match status" value="1"/>
</dbReference>
<dbReference type="NCBIfam" id="TIGR02967">
    <property type="entry name" value="guan_deamin"/>
    <property type="match status" value="1"/>
</dbReference>
<gene>
    <name evidence="10" type="ORF">Trco_004128</name>
</gene>
<dbReference type="EC" id="3.5.4.3" evidence="8"/>
<dbReference type="PANTHER" id="PTHR11271">
    <property type="entry name" value="GUANINE DEAMINASE"/>
    <property type="match status" value="1"/>
</dbReference>
<keyword evidence="4 8" id="KW-0378">Hydrolase</keyword>
<comment type="function">
    <text evidence="7 8">Catalyzes the hydrolytic deamination of guanine, producing xanthine and ammonia.</text>
</comment>
<dbReference type="GO" id="GO:0006147">
    <property type="term" value="P:guanine catabolic process"/>
    <property type="evidence" value="ECO:0007669"/>
    <property type="project" value="UniProtKB-UniRule"/>
</dbReference>
<dbReference type="FunFam" id="3.20.20.140:FF:000022">
    <property type="entry name" value="Guanine deaminase"/>
    <property type="match status" value="1"/>
</dbReference>
<comment type="cofactor">
    <cofactor evidence="8">
        <name>Zn(2+)</name>
        <dbReference type="ChEBI" id="CHEBI:29105"/>
    </cofactor>
    <text evidence="8">Binds 1 zinc ion per subunit.</text>
</comment>